<dbReference type="Proteomes" id="UP000822688">
    <property type="component" value="Chromosome 3"/>
</dbReference>
<dbReference type="PANTHER" id="PTHR15555">
    <property type="entry name" value="ZINC FINGER HIT DOMAIN CONTAINING PROTEIN 2 PROTEIN FON -RELATED"/>
    <property type="match status" value="1"/>
</dbReference>
<accession>A0A8T0IPX6</accession>
<protein>
    <recommendedName>
        <fullName evidence="3">HIT-type domain-containing protein</fullName>
    </recommendedName>
</protein>
<dbReference type="InterPro" id="IPR039646">
    <property type="entry name" value="ZNHIT2"/>
</dbReference>
<keyword evidence="1" id="KW-0862">Zinc</keyword>
<feature type="region of interest" description="Disordered" evidence="2">
    <location>
        <begin position="167"/>
        <end position="191"/>
    </location>
</feature>
<dbReference type="EMBL" id="CM026423">
    <property type="protein sequence ID" value="KAG0585065.1"/>
    <property type="molecule type" value="Genomic_DNA"/>
</dbReference>
<organism evidence="4 5">
    <name type="scientific">Ceratodon purpureus</name>
    <name type="common">Fire moss</name>
    <name type="synonym">Dicranum purpureum</name>
    <dbReference type="NCBI Taxonomy" id="3225"/>
    <lineage>
        <taxon>Eukaryota</taxon>
        <taxon>Viridiplantae</taxon>
        <taxon>Streptophyta</taxon>
        <taxon>Embryophyta</taxon>
        <taxon>Bryophyta</taxon>
        <taxon>Bryophytina</taxon>
        <taxon>Bryopsida</taxon>
        <taxon>Dicranidae</taxon>
        <taxon>Pseudoditrichales</taxon>
        <taxon>Ditrichaceae</taxon>
        <taxon>Ceratodon</taxon>
    </lineage>
</organism>
<keyword evidence="1" id="KW-0863">Zinc-finger</keyword>
<dbReference type="SUPFAM" id="SSF144232">
    <property type="entry name" value="HIT/MYND zinc finger-like"/>
    <property type="match status" value="1"/>
</dbReference>
<dbReference type="Pfam" id="PF04438">
    <property type="entry name" value="zf-HIT"/>
    <property type="match status" value="1"/>
</dbReference>
<evidence type="ECO:0000259" key="3">
    <source>
        <dbReference type="PROSITE" id="PS51083"/>
    </source>
</evidence>
<name>A0A8T0IPX6_CERPU</name>
<dbReference type="Gene3D" id="3.30.60.190">
    <property type="match status" value="1"/>
</dbReference>
<proteinExistence type="predicted"/>
<evidence type="ECO:0000256" key="1">
    <source>
        <dbReference type="PROSITE-ProRule" id="PRU00453"/>
    </source>
</evidence>
<evidence type="ECO:0000313" key="5">
    <source>
        <dbReference type="Proteomes" id="UP000822688"/>
    </source>
</evidence>
<keyword evidence="5" id="KW-1185">Reference proteome</keyword>
<dbReference type="CDD" id="cd23024">
    <property type="entry name" value="zf-HIT_ZNHIT2-3"/>
    <property type="match status" value="1"/>
</dbReference>
<dbReference type="AlphaFoldDB" id="A0A8T0IPX6"/>
<sequence>MSESSSWSWREGVGLRWEGEPTTTQGCRGIQNLPESIDPDRTQRALRSLPTLRPAFESGFALDKIVSMDDALESTAAPRASIADHRPICRVCTRNFSQYTCPRCNLRYCSLQCYKKHSVRCTEQFARENVLEEMKDLNATPESKQKMMEALKRIHFDDEGRSVFEDENVEDLNGEEDEEPSGSGSDGDELLSKDTLQRLQEGRGISFEDLSASEKKAFQRAVAAGKFNHMIEPWNPWWAHLLAHNISLTKSGTQLVQPLEQETLSAGSDIPLPPETPLQAIKELTSKQPSPLLGVHLTEAIYGYCFTLRLFNGDWESDPLDAALVLLSVSKVLGDGASPESVGSALAACLETVCSPSFSHAGGYRFGRSLLDDTSEVLRLKREGLLCALADTNRLIGRALKDLKLDAKDKAKHRSSDSRRLQTAQKKVYFLMCWVNEQISETFDDLVASIEKEKCMMIVESGTGELENMSLNDEVKVKAAPPRKLLIQEVD</sequence>
<keyword evidence="1" id="KW-0479">Metal-binding</keyword>
<dbReference type="GO" id="GO:0008270">
    <property type="term" value="F:zinc ion binding"/>
    <property type="evidence" value="ECO:0007669"/>
    <property type="project" value="UniProtKB-UniRule"/>
</dbReference>
<gene>
    <name evidence="4" type="ORF">KC19_3G254900</name>
</gene>
<dbReference type="PROSITE" id="PS51083">
    <property type="entry name" value="ZF_HIT"/>
    <property type="match status" value="1"/>
</dbReference>
<feature type="domain" description="HIT-type" evidence="3">
    <location>
        <begin position="89"/>
        <end position="121"/>
    </location>
</feature>
<evidence type="ECO:0000313" key="4">
    <source>
        <dbReference type="EMBL" id="KAG0585065.1"/>
    </source>
</evidence>
<comment type="caution">
    <text evidence="4">The sequence shown here is derived from an EMBL/GenBank/DDBJ whole genome shotgun (WGS) entry which is preliminary data.</text>
</comment>
<reference evidence="4" key="1">
    <citation type="submission" date="2020-06" db="EMBL/GenBank/DDBJ databases">
        <title>WGS assembly of Ceratodon purpureus strain R40.</title>
        <authorList>
            <person name="Carey S.B."/>
            <person name="Jenkins J."/>
            <person name="Shu S."/>
            <person name="Lovell J.T."/>
            <person name="Sreedasyam A."/>
            <person name="Maumus F."/>
            <person name="Tiley G.P."/>
            <person name="Fernandez-Pozo N."/>
            <person name="Barry K."/>
            <person name="Chen C."/>
            <person name="Wang M."/>
            <person name="Lipzen A."/>
            <person name="Daum C."/>
            <person name="Saski C.A."/>
            <person name="Payton A.C."/>
            <person name="Mcbreen J.C."/>
            <person name="Conrad R.E."/>
            <person name="Kollar L.M."/>
            <person name="Olsson S."/>
            <person name="Huttunen S."/>
            <person name="Landis J.B."/>
            <person name="Wickett N.J."/>
            <person name="Johnson M.G."/>
            <person name="Rensing S.A."/>
            <person name="Grimwood J."/>
            <person name="Schmutz J."/>
            <person name="Mcdaniel S.F."/>
        </authorList>
    </citation>
    <scope>NUCLEOTIDE SEQUENCE</scope>
    <source>
        <strain evidence="4">R40</strain>
    </source>
</reference>
<feature type="compositionally biased region" description="Acidic residues" evidence="2">
    <location>
        <begin position="167"/>
        <end position="180"/>
    </location>
</feature>
<dbReference type="PANTHER" id="PTHR15555:SF0">
    <property type="entry name" value="ZINC FINGER HIT DOMAIN-CONTAINING PROTEIN 2"/>
    <property type="match status" value="1"/>
</dbReference>
<evidence type="ECO:0000256" key="2">
    <source>
        <dbReference type="SAM" id="MobiDB-lite"/>
    </source>
</evidence>
<dbReference type="InterPro" id="IPR007529">
    <property type="entry name" value="Znf_HIT"/>
</dbReference>